<evidence type="ECO:0000256" key="5">
    <source>
        <dbReference type="ARBA" id="ARBA00022801"/>
    </source>
</evidence>
<evidence type="ECO:0000256" key="6">
    <source>
        <dbReference type="ARBA" id="ARBA00022963"/>
    </source>
</evidence>
<organism evidence="10 11">
    <name type="scientific">Pseudozyma flocculosa</name>
    <dbReference type="NCBI Taxonomy" id="84751"/>
    <lineage>
        <taxon>Eukaryota</taxon>
        <taxon>Fungi</taxon>
        <taxon>Dikarya</taxon>
        <taxon>Basidiomycota</taxon>
        <taxon>Ustilaginomycotina</taxon>
        <taxon>Ustilaginomycetes</taxon>
        <taxon>Ustilaginales</taxon>
        <taxon>Ustilaginaceae</taxon>
        <taxon>Pseudozyma</taxon>
    </lineage>
</organism>
<dbReference type="GO" id="GO:0005576">
    <property type="term" value="C:extracellular region"/>
    <property type="evidence" value="ECO:0007669"/>
    <property type="project" value="UniProtKB-SubCell"/>
</dbReference>
<keyword evidence="11" id="KW-1185">Reference proteome</keyword>
<evidence type="ECO:0000256" key="1">
    <source>
        <dbReference type="ARBA" id="ARBA00001024"/>
    </source>
</evidence>
<dbReference type="Pfam" id="PF12697">
    <property type="entry name" value="Abhydrolase_6"/>
    <property type="match status" value="1"/>
</dbReference>
<dbReference type="EC" id="3.1.1.3" evidence="3"/>
<evidence type="ECO:0000256" key="8">
    <source>
        <dbReference type="SAM" id="SignalP"/>
    </source>
</evidence>
<accession>A0A5C3FE67</accession>
<keyword evidence="6" id="KW-0442">Lipid degradation</keyword>
<evidence type="ECO:0000256" key="3">
    <source>
        <dbReference type="ARBA" id="ARBA00013279"/>
    </source>
</evidence>
<keyword evidence="7" id="KW-0443">Lipid metabolism</keyword>
<dbReference type="GO" id="GO:0016042">
    <property type="term" value="P:lipid catabolic process"/>
    <property type="evidence" value="ECO:0007669"/>
    <property type="project" value="UniProtKB-KW"/>
</dbReference>
<evidence type="ECO:0000256" key="4">
    <source>
        <dbReference type="ARBA" id="ARBA00022525"/>
    </source>
</evidence>
<keyword evidence="8" id="KW-0732">Signal</keyword>
<evidence type="ECO:0000313" key="10">
    <source>
        <dbReference type="EMBL" id="SPO41771.1"/>
    </source>
</evidence>
<dbReference type="SUPFAM" id="SSF53474">
    <property type="entry name" value="alpha/beta-Hydrolases"/>
    <property type="match status" value="1"/>
</dbReference>
<dbReference type="PANTHER" id="PTHR34853:SF1">
    <property type="entry name" value="LIPASE 5"/>
    <property type="match status" value="1"/>
</dbReference>
<dbReference type="Gene3D" id="3.40.50.1820">
    <property type="entry name" value="alpha/beta hydrolase"/>
    <property type="match status" value="2"/>
</dbReference>
<proteinExistence type="predicted"/>
<evidence type="ECO:0000259" key="9">
    <source>
        <dbReference type="Pfam" id="PF12697"/>
    </source>
</evidence>
<feature type="signal peptide" evidence="8">
    <location>
        <begin position="1"/>
        <end position="24"/>
    </location>
</feature>
<keyword evidence="4" id="KW-0964">Secreted</keyword>
<evidence type="ECO:0000313" key="11">
    <source>
        <dbReference type="Proteomes" id="UP000323386"/>
    </source>
</evidence>
<dbReference type="EMBL" id="OOIP01000031">
    <property type="protein sequence ID" value="SPO41771.1"/>
    <property type="molecule type" value="Genomic_DNA"/>
</dbReference>
<feature type="domain" description="AB hydrolase-1" evidence="9">
    <location>
        <begin position="164"/>
        <end position="388"/>
    </location>
</feature>
<dbReference type="InterPro" id="IPR005152">
    <property type="entry name" value="Lipase_secreted"/>
</dbReference>
<protein>
    <recommendedName>
        <fullName evidence="3">triacylglycerol lipase</fullName>
        <ecNumber evidence="3">3.1.1.3</ecNumber>
    </recommendedName>
</protein>
<evidence type="ECO:0000256" key="2">
    <source>
        <dbReference type="ARBA" id="ARBA00004613"/>
    </source>
</evidence>
<dbReference type="PANTHER" id="PTHR34853">
    <property type="match status" value="1"/>
</dbReference>
<comment type="subcellular location">
    <subcellularLocation>
        <location evidence="2">Secreted</location>
    </subcellularLocation>
</comment>
<dbReference type="OrthoDB" id="3230508at2759"/>
<evidence type="ECO:0000256" key="7">
    <source>
        <dbReference type="ARBA" id="ARBA00023098"/>
    </source>
</evidence>
<reference evidence="10 11" key="1">
    <citation type="submission" date="2018-03" db="EMBL/GenBank/DDBJ databases">
        <authorList>
            <person name="Guldener U."/>
        </authorList>
    </citation>
    <scope>NUCLEOTIDE SEQUENCE [LARGE SCALE GENOMIC DNA]</scope>
    <source>
        <strain evidence="10 11">DAOM196992</strain>
    </source>
</reference>
<feature type="chain" id="PRO_5025564081" description="triacylglycerol lipase" evidence="8">
    <location>
        <begin position="25"/>
        <end position="457"/>
    </location>
</feature>
<keyword evidence="5" id="KW-0378">Hydrolase</keyword>
<sequence>MLFARLSSTFACLAVALLAGTTSAGPVVLERDDASSANSLANITSSYQAFVKSFRNTTLVDDVFTAEFYQTPSTPSLADSKPGTILRIEKVTGGPKEAKFGQLPEGSTLWRINYVSVDYQNKHVPATGFVLAPYVKSNKTVAWAHGTSGITRECAPSDQAQLYYGWRAVFQLVAQGYNVVAPDYAGQGSDTQFNYVEAVTHAYDVTNAVAAAKSAIPELNIDKWAVVGHSEGGMTAWSTTEYQSGLKTSDGFLGGVSLAPSMNPREINARTLATTESRALVEQQGSVFYTINVFESIRRIFPTLSRDRYLTDLGKKYLDLYLAGGCFPAATMFFGSIKVDSLWKDYTWPTAREALQWAKLIKSEGRARLTKPLLVLQGDMDEAVWPTINHETFDAHCKKFDNKSPIQFVFYKNVLHAPIIHAGSPRWFAFLEDLFANRKPRDFSHCKTLNVTGVEQH</sequence>
<dbReference type="AlphaFoldDB" id="A0A5C3FE67"/>
<dbReference type="InterPro" id="IPR029058">
    <property type="entry name" value="AB_hydrolase_fold"/>
</dbReference>
<comment type="catalytic activity">
    <reaction evidence="1">
        <text>a triacylglycerol + H2O = a diacylglycerol + a fatty acid + H(+)</text>
        <dbReference type="Rhea" id="RHEA:12044"/>
        <dbReference type="ChEBI" id="CHEBI:15377"/>
        <dbReference type="ChEBI" id="CHEBI:15378"/>
        <dbReference type="ChEBI" id="CHEBI:17855"/>
        <dbReference type="ChEBI" id="CHEBI:18035"/>
        <dbReference type="ChEBI" id="CHEBI:28868"/>
        <dbReference type="EC" id="3.1.1.3"/>
    </reaction>
</comment>
<dbReference type="Proteomes" id="UP000323386">
    <property type="component" value="Unassembled WGS sequence"/>
</dbReference>
<dbReference type="GO" id="GO:0004806">
    <property type="term" value="F:triacylglycerol lipase activity"/>
    <property type="evidence" value="ECO:0007669"/>
    <property type="project" value="UniProtKB-EC"/>
</dbReference>
<dbReference type="InterPro" id="IPR000073">
    <property type="entry name" value="AB_hydrolase_1"/>
</dbReference>
<name>A0A5C3FE67_9BASI</name>
<gene>
    <name evidence="10" type="ORF">PSFLO_07253</name>
</gene>